<protein>
    <submittedName>
        <fullName evidence="1">Uncharacterized protein</fullName>
    </submittedName>
</protein>
<dbReference type="Proteomes" id="UP000663859">
    <property type="component" value="Unassembled WGS sequence"/>
</dbReference>
<evidence type="ECO:0000313" key="1">
    <source>
        <dbReference type="EMBL" id="CAF0702221.1"/>
    </source>
</evidence>
<accession>A0A8J2BUP9</accession>
<reference evidence="1" key="1">
    <citation type="submission" date="2021-02" db="EMBL/GenBank/DDBJ databases">
        <authorList>
            <person name="Cremers G."/>
            <person name="Picone N."/>
        </authorList>
    </citation>
    <scope>NUCLEOTIDE SEQUENCE</scope>
    <source>
        <strain evidence="1">PQ17</strain>
    </source>
</reference>
<gene>
    <name evidence="1" type="ORF">MPNT_50002</name>
</gene>
<keyword evidence="2" id="KW-1185">Reference proteome</keyword>
<name>A0A8J2BUP9_9BACT</name>
<comment type="caution">
    <text evidence="1">The sequence shown here is derived from an EMBL/GenBank/DDBJ whole genome shotgun (WGS) entry which is preliminary data.</text>
</comment>
<organism evidence="1 2">
    <name type="scientific">Candidatus Methylacidithermus pantelleriae</name>
    <dbReference type="NCBI Taxonomy" id="2744239"/>
    <lineage>
        <taxon>Bacteria</taxon>
        <taxon>Pseudomonadati</taxon>
        <taxon>Verrucomicrobiota</taxon>
        <taxon>Methylacidiphilae</taxon>
        <taxon>Methylacidiphilales</taxon>
        <taxon>Methylacidiphilaceae</taxon>
        <taxon>Candidatus Methylacidithermus</taxon>
    </lineage>
</organism>
<evidence type="ECO:0000313" key="2">
    <source>
        <dbReference type="Proteomes" id="UP000663859"/>
    </source>
</evidence>
<dbReference type="AlphaFoldDB" id="A0A8J2BUP9"/>
<dbReference type="EMBL" id="CAJNOB010000045">
    <property type="protein sequence ID" value="CAF0702221.1"/>
    <property type="molecule type" value="Genomic_DNA"/>
</dbReference>
<proteinExistence type="predicted"/>
<sequence length="76" mass="8965">MPPHFSHRLPLAQRSFLLTHRKRDWLFPYPWTTPLVVRRLSMERENALITAGLRFCPHTPATRKKGDFSSAAEFFQ</sequence>